<name>A0A0G3H593_9CORY</name>
<sequence>MWSYLKLSEEKNLLIEYHPDAPRPQFMWSASLPSTWRIIETHPARWKVCAERLVRDYIPGVRLSASDRKLVMAKLEEVVAQSQKTGVLLALVQPGIVDEQVSAVTLLLRWVDTAPSPASVLAIEKELTSKDPQVERTGNDVPYVVASTSHQAGPITNRRTVFTHQAYIPVSGTSWTLAVSATAPNKETSESVAAIVRRVVEGIKVYPDTAGERILAEPMSEDDIAMVMTEDGVVKP</sequence>
<dbReference type="PATRIC" id="fig|571915.4.peg.2073"/>
<keyword evidence="2" id="KW-1185">Reference proteome</keyword>
<dbReference type="OrthoDB" id="4410145at2"/>
<reference evidence="1 2" key="1">
    <citation type="journal article" date="2015" name="Genome Announc.">
        <title>Complete Genome Sequence of the Type Strain Corynebacterium mustelae DSM 45274, Isolated from Various Tissues of a Male Ferret with Lethal Sepsis.</title>
        <authorList>
            <person name="Ruckert C."/>
            <person name="Eimer J."/>
            <person name="Winkler A."/>
            <person name="Tauch A."/>
        </authorList>
    </citation>
    <scope>NUCLEOTIDE SEQUENCE [LARGE SCALE GENOMIC DNA]</scope>
    <source>
        <strain evidence="1 2">DSM 45274</strain>
    </source>
</reference>
<protein>
    <submittedName>
        <fullName evidence="1">Uncharacterized protein</fullName>
    </submittedName>
</protein>
<dbReference type="EMBL" id="CP011542">
    <property type="protein sequence ID" value="AKK06272.1"/>
    <property type="molecule type" value="Genomic_DNA"/>
</dbReference>
<accession>A0A0G3H593</accession>
<evidence type="ECO:0000313" key="1">
    <source>
        <dbReference type="EMBL" id="AKK06272.1"/>
    </source>
</evidence>
<dbReference type="KEGG" id="cmv:CMUST_09780"/>
<gene>
    <name evidence="1" type="ORF">CMUST_09780</name>
</gene>
<dbReference type="RefSeq" id="WP_047262328.1">
    <property type="nucleotide sequence ID" value="NZ_CP011542.1"/>
</dbReference>
<evidence type="ECO:0000313" key="2">
    <source>
        <dbReference type="Proteomes" id="UP000035199"/>
    </source>
</evidence>
<dbReference type="STRING" id="571915.CMUST_09780"/>
<proteinExistence type="predicted"/>
<dbReference type="Proteomes" id="UP000035199">
    <property type="component" value="Chromosome"/>
</dbReference>
<dbReference type="AlphaFoldDB" id="A0A0G3H593"/>
<organism evidence="1 2">
    <name type="scientific">Corynebacterium mustelae</name>
    <dbReference type="NCBI Taxonomy" id="571915"/>
    <lineage>
        <taxon>Bacteria</taxon>
        <taxon>Bacillati</taxon>
        <taxon>Actinomycetota</taxon>
        <taxon>Actinomycetes</taxon>
        <taxon>Mycobacteriales</taxon>
        <taxon>Corynebacteriaceae</taxon>
        <taxon>Corynebacterium</taxon>
    </lineage>
</organism>
<reference evidence="2" key="2">
    <citation type="submission" date="2015-05" db="EMBL/GenBank/DDBJ databases">
        <title>Complete genome sequence of Corynebacterium mustelae DSM 45274, isolated from various tissues of a male ferret with lethal sepsis.</title>
        <authorList>
            <person name="Ruckert C."/>
            <person name="Albersmeier A."/>
            <person name="Winkler A."/>
            <person name="Tauch A."/>
        </authorList>
    </citation>
    <scope>NUCLEOTIDE SEQUENCE [LARGE SCALE GENOMIC DNA]</scope>
    <source>
        <strain evidence="2">DSM 45274</strain>
    </source>
</reference>